<dbReference type="AlphaFoldDB" id="A0AAV6V788"/>
<name>A0AAV6V788_9ARAC</name>
<evidence type="ECO:0000313" key="2">
    <source>
        <dbReference type="Proteomes" id="UP000827092"/>
    </source>
</evidence>
<sequence length="106" mass="11662">MSVQPSPIKTSPVQQLNSTTQPLVNGGGVLWCSILPVVVVMRNSMVLDLNFSPRTKCYTICHIIDKSSNLAPLRNEFVNKDFYPTSLPHHTPYLSSSTHFTSSAGD</sequence>
<accession>A0AAV6V788</accession>
<reference evidence="1 2" key="1">
    <citation type="journal article" date="2022" name="Nat. Ecol. Evol.">
        <title>A masculinizing supergene underlies an exaggerated male reproductive morph in a spider.</title>
        <authorList>
            <person name="Hendrickx F."/>
            <person name="De Corte Z."/>
            <person name="Sonet G."/>
            <person name="Van Belleghem S.M."/>
            <person name="Kostlbacher S."/>
            <person name="Vangestel C."/>
        </authorList>
    </citation>
    <scope>NUCLEOTIDE SEQUENCE [LARGE SCALE GENOMIC DNA]</scope>
    <source>
        <strain evidence="1">W744_W776</strain>
    </source>
</reference>
<dbReference type="Proteomes" id="UP000827092">
    <property type="component" value="Unassembled WGS sequence"/>
</dbReference>
<evidence type="ECO:0000313" key="1">
    <source>
        <dbReference type="EMBL" id="KAG8191799.1"/>
    </source>
</evidence>
<gene>
    <name evidence="1" type="ORF">JTE90_026831</name>
</gene>
<protein>
    <submittedName>
        <fullName evidence="1">Uncharacterized protein</fullName>
    </submittedName>
</protein>
<organism evidence="1 2">
    <name type="scientific">Oedothorax gibbosus</name>
    <dbReference type="NCBI Taxonomy" id="931172"/>
    <lineage>
        <taxon>Eukaryota</taxon>
        <taxon>Metazoa</taxon>
        <taxon>Ecdysozoa</taxon>
        <taxon>Arthropoda</taxon>
        <taxon>Chelicerata</taxon>
        <taxon>Arachnida</taxon>
        <taxon>Araneae</taxon>
        <taxon>Araneomorphae</taxon>
        <taxon>Entelegynae</taxon>
        <taxon>Araneoidea</taxon>
        <taxon>Linyphiidae</taxon>
        <taxon>Erigoninae</taxon>
        <taxon>Oedothorax</taxon>
    </lineage>
</organism>
<dbReference type="EMBL" id="JAFNEN010000152">
    <property type="protein sequence ID" value="KAG8191799.1"/>
    <property type="molecule type" value="Genomic_DNA"/>
</dbReference>
<comment type="caution">
    <text evidence="1">The sequence shown here is derived from an EMBL/GenBank/DDBJ whole genome shotgun (WGS) entry which is preliminary data.</text>
</comment>
<proteinExistence type="predicted"/>
<keyword evidence="2" id="KW-1185">Reference proteome</keyword>